<feature type="coiled-coil region" evidence="1">
    <location>
        <begin position="7"/>
        <end position="41"/>
    </location>
</feature>
<evidence type="ECO:0000313" key="2">
    <source>
        <dbReference type="EMBL" id="KAK7407156.1"/>
    </source>
</evidence>
<dbReference type="AlphaFoldDB" id="A0AAN9SVT4"/>
<evidence type="ECO:0000313" key="3">
    <source>
        <dbReference type="Proteomes" id="UP001386955"/>
    </source>
</evidence>
<dbReference type="PANTHER" id="PTHR34197:SF2">
    <property type="entry name" value="OS04G0591300 PROTEIN"/>
    <property type="match status" value="1"/>
</dbReference>
<dbReference type="Proteomes" id="UP001386955">
    <property type="component" value="Unassembled WGS sequence"/>
</dbReference>
<name>A0AAN9SVT4_PSOTE</name>
<organism evidence="2 3">
    <name type="scientific">Psophocarpus tetragonolobus</name>
    <name type="common">Winged bean</name>
    <name type="synonym">Dolichos tetragonolobus</name>
    <dbReference type="NCBI Taxonomy" id="3891"/>
    <lineage>
        <taxon>Eukaryota</taxon>
        <taxon>Viridiplantae</taxon>
        <taxon>Streptophyta</taxon>
        <taxon>Embryophyta</taxon>
        <taxon>Tracheophyta</taxon>
        <taxon>Spermatophyta</taxon>
        <taxon>Magnoliopsida</taxon>
        <taxon>eudicotyledons</taxon>
        <taxon>Gunneridae</taxon>
        <taxon>Pentapetalae</taxon>
        <taxon>rosids</taxon>
        <taxon>fabids</taxon>
        <taxon>Fabales</taxon>
        <taxon>Fabaceae</taxon>
        <taxon>Papilionoideae</taxon>
        <taxon>50 kb inversion clade</taxon>
        <taxon>NPAAA clade</taxon>
        <taxon>indigoferoid/millettioid clade</taxon>
        <taxon>Phaseoleae</taxon>
        <taxon>Psophocarpus</taxon>
    </lineage>
</organism>
<dbReference type="InterPro" id="IPR008004">
    <property type="entry name" value="OCTOPUS-like"/>
</dbReference>
<keyword evidence="3" id="KW-1185">Reference proteome</keyword>
<proteinExistence type="predicted"/>
<sequence>MKAREKNKTYRKEKKIIQQGKERIEEENKSLIFARKRAQRKRKRMALYMDEEEVWKCPKHPSKRRRSGICPICLRDRLVTLCPDCANVRPCSCYATSSSSSSSSSSSFSRFSGAADAVGTVGRVHNLIDHEPGLRRSRSMAIPFLRSRSRFSGGGAAGGLDLDSTRDSPALNGSRSARSFWSMFKSQKSNRGGATAPEQEWDAKKILSEEHGGDASINPVMARSKSVAVTAVSGDRELRQRTKGRGWFFPSPMKAFRQSKVSKVVQERSPLYRG</sequence>
<comment type="caution">
    <text evidence="2">The sequence shown here is derived from an EMBL/GenBank/DDBJ whole genome shotgun (WGS) entry which is preliminary data.</text>
</comment>
<dbReference type="Pfam" id="PF05340">
    <property type="entry name" value="DUF740"/>
    <property type="match status" value="1"/>
</dbReference>
<protein>
    <submittedName>
        <fullName evidence="2">Uncharacterized protein</fullName>
    </submittedName>
</protein>
<dbReference type="PANTHER" id="PTHR34197">
    <property type="entry name" value="OS04G0591300 PROTEIN"/>
    <property type="match status" value="1"/>
</dbReference>
<dbReference type="EMBL" id="JAYMYS010000002">
    <property type="protein sequence ID" value="KAK7407156.1"/>
    <property type="molecule type" value="Genomic_DNA"/>
</dbReference>
<keyword evidence="1" id="KW-0175">Coiled coil</keyword>
<accession>A0AAN9SVT4</accession>
<evidence type="ECO:0000256" key="1">
    <source>
        <dbReference type="SAM" id="Coils"/>
    </source>
</evidence>
<gene>
    <name evidence="2" type="ORF">VNO78_08833</name>
</gene>
<reference evidence="2 3" key="1">
    <citation type="submission" date="2024-01" db="EMBL/GenBank/DDBJ databases">
        <title>The genomes of 5 underutilized Papilionoideae crops provide insights into root nodulation and disease resistanc.</title>
        <authorList>
            <person name="Jiang F."/>
        </authorList>
    </citation>
    <scope>NUCLEOTIDE SEQUENCE [LARGE SCALE GENOMIC DNA]</scope>
    <source>
        <strain evidence="2">DUOXIRENSHENG_FW03</strain>
        <tissue evidence="2">Leaves</tissue>
    </source>
</reference>